<dbReference type="OrthoDB" id="7443339at2"/>
<evidence type="ECO:0000256" key="1">
    <source>
        <dbReference type="SAM" id="SignalP"/>
    </source>
</evidence>
<dbReference type="Pfam" id="PF18911">
    <property type="entry name" value="PKD_4"/>
    <property type="match status" value="1"/>
</dbReference>
<sequence>MMKYMKTKYFILLFLPVLLLFNSCKKDQGGTTPTINFSIAISGDTVRFTNLSIDANSFNWDFGDGDSSKEENPTHIYPGKGKYVPTLYAKSSSGGSANGSTVINISKTSPILLNDNTLSDWDTLSVNVYNSTAAGGNFIMGKFDYDANKIYFYFEMKSKVADGNIFDFYLDTDNSSSTGLLTSAFTGGGYDELLEGQLLLNQSTAAIPLVVYSHTGAQADFSFNALSLTDFFTIGTIVQDGDTLKFEGSFDRSKLSISNSTAIRLGIIATKSDWSATLGSLPDPNTDSYLLNLPN</sequence>
<dbReference type="EMBL" id="CP044016">
    <property type="protein sequence ID" value="QES90692.1"/>
    <property type="molecule type" value="Genomic_DNA"/>
</dbReference>
<dbReference type="InterPro" id="IPR000601">
    <property type="entry name" value="PKD_dom"/>
</dbReference>
<feature type="chain" id="PRO_5024357219" evidence="1">
    <location>
        <begin position="27"/>
        <end position="295"/>
    </location>
</feature>
<accession>A0A5P2G9S0</accession>
<evidence type="ECO:0000313" key="4">
    <source>
        <dbReference type="Proteomes" id="UP000292424"/>
    </source>
</evidence>
<feature type="signal peptide" evidence="1">
    <location>
        <begin position="1"/>
        <end position="26"/>
    </location>
</feature>
<dbReference type="Proteomes" id="UP000292424">
    <property type="component" value="Chromosome"/>
</dbReference>
<name>A0A5P2G9S0_9BACT</name>
<reference evidence="3 4" key="1">
    <citation type="submission" date="2019-09" db="EMBL/GenBank/DDBJ databases">
        <title>Complete genome sequence of Arachidicoccus sp. B3-10 isolated from apple orchard soil.</title>
        <authorList>
            <person name="Kim H.S."/>
            <person name="Han K.-I."/>
            <person name="Suh M.K."/>
            <person name="Lee K.C."/>
            <person name="Eom M.K."/>
            <person name="Kim J.-S."/>
            <person name="Kang S.W."/>
            <person name="Sin Y."/>
            <person name="Lee J.-S."/>
        </authorList>
    </citation>
    <scope>NUCLEOTIDE SEQUENCE [LARGE SCALE GENOMIC DNA]</scope>
    <source>
        <strain evidence="3 4">B3-10</strain>
    </source>
</reference>
<protein>
    <submittedName>
        <fullName evidence="3">PKD domain-containing protein</fullName>
    </submittedName>
</protein>
<dbReference type="CDD" id="cd00146">
    <property type="entry name" value="PKD"/>
    <property type="match status" value="1"/>
</dbReference>
<evidence type="ECO:0000313" key="3">
    <source>
        <dbReference type="EMBL" id="QES90692.1"/>
    </source>
</evidence>
<dbReference type="InterPro" id="IPR022409">
    <property type="entry name" value="PKD/Chitinase_dom"/>
</dbReference>
<dbReference type="SUPFAM" id="SSF49299">
    <property type="entry name" value="PKD domain"/>
    <property type="match status" value="1"/>
</dbReference>
<gene>
    <name evidence="3" type="ORF">E0W69_019220</name>
</gene>
<keyword evidence="4" id="KW-1185">Reference proteome</keyword>
<proteinExistence type="predicted"/>
<feature type="domain" description="PKD" evidence="2">
    <location>
        <begin position="57"/>
        <end position="112"/>
    </location>
</feature>
<dbReference type="InterPro" id="IPR035986">
    <property type="entry name" value="PKD_dom_sf"/>
</dbReference>
<keyword evidence="1" id="KW-0732">Signal</keyword>
<dbReference type="InterPro" id="IPR013783">
    <property type="entry name" value="Ig-like_fold"/>
</dbReference>
<dbReference type="KEGG" id="arac:E0W69_019220"/>
<dbReference type="PROSITE" id="PS50093">
    <property type="entry name" value="PKD"/>
    <property type="match status" value="1"/>
</dbReference>
<organism evidence="3 4">
    <name type="scientific">Rhizosphaericola mali</name>
    <dbReference type="NCBI Taxonomy" id="2545455"/>
    <lineage>
        <taxon>Bacteria</taxon>
        <taxon>Pseudomonadati</taxon>
        <taxon>Bacteroidota</taxon>
        <taxon>Chitinophagia</taxon>
        <taxon>Chitinophagales</taxon>
        <taxon>Chitinophagaceae</taxon>
        <taxon>Rhizosphaericola</taxon>
    </lineage>
</organism>
<dbReference type="SMART" id="SM00089">
    <property type="entry name" value="PKD"/>
    <property type="match status" value="1"/>
</dbReference>
<evidence type="ECO:0000259" key="2">
    <source>
        <dbReference type="PROSITE" id="PS50093"/>
    </source>
</evidence>
<dbReference type="AlphaFoldDB" id="A0A5P2G9S0"/>
<dbReference type="Gene3D" id="2.60.40.10">
    <property type="entry name" value="Immunoglobulins"/>
    <property type="match status" value="1"/>
</dbReference>